<sequence length="126" mass="14826">MLIDAILRELSAREPIFHRREFGTSREDLLNMTADDFWEIGASGAVYDRGYVIETLLERYQSPEPDDLVCSDFTIRQLAQDLYQLNYVLQQPNRRTRRTTLWRKTNEAWQIVFHQGTVISEPYPAS</sequence>
<reference evidence="2" key="1">
    <citation type="submission" date="2019-12" db="EMBL/GenBank/DDBJ databases">
        <title>Novel species isolated from a subtropical stream in China.</title>
        <authorList>
            <person name="Lu H."/>
        </authorList>
    </citation>
    <scope>NUCLEOTIDE SEQUENCE [LARGE SCALE GENOMIC DNA]</scope>
    <source>
        <strain evidence="2">FT81W</strain>
    </source>
</reference>
<protein>
    <submittedName>
        <fullName evidence="2">DUF4440 domain-containing protein</fullName>
    </submittedName>
</protein>
<dbReference type="Proteomes" id="UP000447355">
    <property type="component" value="Unassembled WGS sequence"/>
</dbReference>
<dbReference type="Pfam" id="PF14534">
    <property type="entry name" value="DUF4440"/>
    <property type="match status" value="1"/>
</dbReference>
<comment type="caution">
    <text evidence="2">The sequence shown here is derived from an EMBL/GenBank/DDBJ whole genome shotgun (WGS) entry which is preliminary data.</text>
</comment>
<evidence type="ECO:0000313" key="2">
    <source>
        <dbReference type="EMBL" id="MYM92850.1"/>
    </source>
</evidence>
<name>A0A845GH58_9BURK</name>
<proteinExistence type="predicted"/>
<dbReference type="Gene3D" id="3.10.450.50">
    <property type="match status" value="1"/>
</dbReference>
<evidence type="ECO:0000313" key="3">
    <source>
        <dbReference type="Proteomes" id="UP000447355"/>
    </source>
</evidence>
<dbReference type="InterPro" id="IPR027843">
    <property type="entry name" value="DUF4440"/>
</dbReference>
<feature type="domain" description="DUF4440" evidence="1">
    <location>
        <begin position="28"/>
        <end position="111"/>
    </location>
</feature>
<accession>A0A845GH58</accession>
<dbReference type="AlphaFoldDB" id="A0A845GH58"/>
<dbReference type="InterPro" id="IPR032710">
    <property type="entry name" value="NTF2-like_dom_sf"/>
</dbReference>
<organism evidence="2 3">
    <name type="scientific">Duganella vulcania</name>
    <dbReference type="NCBI Taxonomy" id="2692166"/>
    <lineage>
        <taxon>Bacteria</taxon>
        <taxon>Pseudomonadati</taxon>
        <taxon>Pseudomonadota</taxon>
        <taxon>Betaproteobacteria</taxon>
        <taxon>Burkholderiales</taxon>
        <taxon>Oxalobacteraceae</taxon>
        <taxon>Telluria group</taxon>
        <taxon>Duganella</taxon>
    </lineage>
</organism>
<dbReference type="EMBL" id="WWCX01000002">
    <property type="protein sequence ID" value="MYM92850.1"/>
    <property type="molecule type" value="Genomic_DNA"/>
</dbReference>
<gene>
    <name evidence="2" type="ORF">GTP90_03120</name>
</gene>
<dbReference type="RefSeq" id="WP_161082126.1">
    <property type="nucleotide sequence ID" value="NZ_WWCX01000002.1"/>
</dbReference>
<evidence type="ECO:0000259" key="1">
    <source>
        <dbReference type="Pfam" id="PF14534"/>
    </source>
</evidence>
<dbReference type="SUPFAM" id="SSF54427">
    <property type="entry name" value="NTF2-like"/>
    <property type="match status" value="1"/>
</dbReference>